<dbReference type="eggNOG" id="ENOG502QXU3">
    <property type="taxonomic scope" value="Eukaryota"/>
</dbReference>
<protein>
    <submittedName>
        <fullName evidence="2">Uncharacterized protein</fullName>
    </submittedName>
</protein>
<accession>Q4N5K6</accession>
<feature type="region of interest" description="Disordered" evidence="1">
    <location>
        <begin position="1"/>
        <end position="61"/>
    </location>
</feature>
<dbReference type="EMBL" id="AAGK01000002">
    <property type="protein sequence ID" value="EAN32567.1"/>
    <property type="molecule type" value="Genomic_DNA"/>
</dbReference>
<keyword evidence="3" id="KW-1185">Reference proteome</keyword>
<feature type="compositionally biased region" description="Polar residues" evidence="1">
    <location>
        <begin position="51"/>
        <end position="61"/>
    </location>
</feature>
<dbReference type="OMA" id="KSHYQVC"/>
<dbReference type="VEuPathDB" id="PiroplasmaDB:TpMuguga_02g00284"/>
<feature type="compositionally biased region" description="Basic and acidic residues" evidence="1">
    <location>
        <begin position="472"/>
        <end position="502"/>
    </location>
</feature>
<reference evidence="2 3" key="1">
    <citation type="journal article" date="2005" name="Science">
        <title>Genome sequence of Theileria parva, a bovine pathogen that transforms lymphocytes.</title>
        <authorList>
            <person name="Gardner M.J."/>
            <person name="Bishop R."/>
            <person name="Shah T."/>
            <person name="de Villiers E.P."/>
            <person name="Carlton J.M."/>
            <person name="Hall N."/>
            <person name="Ren Q."/>
            <person name="Paulsen I.T."/>
            <person name="Pain A."/>
            <person name="Berriman M."/>
            <person name="Wilson R.J.M."/>
            <person name="Sato S."/>
            <person name="Ralph S.A."/>
            <person name="Mann D.J."/>
            <person name="Xiong Z."/>
            <person name="Shallom S.J."/>
            <person name="Weidman J."/>
            <person name="Jiang L."/>
            <person name="Lynn J."/>
            <person name="Weaver B."/>
            <person name="Shoaibi A."/>
            <person name="Domingo A.R."/>
            <person name="Wasawo D."/>
            <person name="Crabtree J."/>
            <person name="Wortman J.R."/>
            <person name="Haas B."/>
            <person name="Angiuoli S.V."/>
            <person name="Creasy T.H."/>
            <person name="Lu C."/>
            <person name="Suh B."/>
            <person name="Silva J.C."/>
            <person name="Utterback T.R."/>
            <person name="Feldblyum T.V."/>
            <person name="Pertea M."/>
            <person name="Allen J."/>
            <person name="Nierman W.C."/>
            <person name="Taracha E.L.N."/>
            <person name="Salzberg S.L."/>
            <person name="White O.R."/>
            <person name="Fitzhugh H.A."/>
            <person name="Morzaria S."/>
            <person name="Venter J.C."/>
            <person name="Fraser C.M."/>
            <person name="Nene V."/>
        </authorList>
    </citation>
    <scope>NUCLEOTIDE SEQUENCE [LARGE SCALE GENOMIC DNA]</scope>
    <source>
        <strain evidence="2 3">Muguga</strain>
    </source>
</reference>
<feature type="compositionally biased region" description="Polar residues" evidence="1">
    <location>
        <begin position="506"/>
        <end position="520"/>
    </location>
</feature>
<dbReference type="GeneID" id="3502180"/>
<sequence>MGDHESSDSPNKRYNTRPKSKTSFEAILNKYDDIESEFAPKPSKRGRPPGSGNSAKNQAMSKSQNYIPQFYQNNMQIYQNNMGGYHLQGNIPNIQYQVPTQYPPYNPYKFTQEQMNQQSFNNRMTQPNFGYMYQPNVPQNVPPQAQLMYKSGPYPVSSNIPMQYRPNVSPVMSQMHYETKFIPPIQPRQHPQTQMVQPQPVRGAQLHGQLEQQPKRHPQVPQRPQMINQNYHYGTYSIPKSPIMDKPPVQMNQIDKPTPNASLIPKQPIQIPIMAKPISETQQTEKTKLETAQITDPESEADLIRKRMKFTGEMPPVIMNSQTYGYFLTPPQISEEQLQEPDTNGIQNYFNAVDVILKDISKSSMSKNMDSLMPRITITGSFNLTNLDKFVEFNYLLTPNVYKQVLDYFNSLGESNIEFPVLLSTSYRKSLSKSLSSQSFSTQSDSDKSPSETPNNSQSDSANCYTDQLDSSNEKPNQDSHKVNKDLNKSQDGVLDKPESPKIKLQLSSPKNKPQPGTQKTKSDEFQAYFKSNKIKLTRENNVLPITFESLKELTPQEINQFFGLLDKNICKVIRSEGVHKSIIKSVIISNNDLKSHYQVCYSKDKKSSFALKYQFASFFANDFFDKRVPFFTAVDFEHRDPSFLLHSKLGTKKNTNSFIYYAKVSRSFDAFIYKLYAHVRFELSKLVSELDLNAKNPTHQLSIRCSLSNVPKILNMIHSNN</sequence>
<feature type="compositionally biased region" description="Low complexity" evidence="1">
    <location>
        <begin position="434"/>
        <end position="444"/>
    </location>
</feature>
<name>Q4N5K6_THEPA</name>
<feature type="region of interest" description="Disordered" evidence="1">
    <location>
        <begin position="434"/>
        <end position="524"/>
    </location>
</feature>
<evidence type="ECO:0000256" key="1">
    <source>
        <dbReference type="SAM" id="MobiDB-lite"/>
    </source>
</evidence>
<dbReference type="KEGG" id="tpv:TP02_0284"/>
<dbReference type="InParanoid" id="Q4N5K6"/>
<evidence type="ECO:0000313" key="3">
    <source>
        <dbReference type="Proteomes" id="UP000001949"/>
    </source>
</evidence>
<dbReference type="RefSeq" id="XP_764850.1">
    <property type="nucleotide sequence ID" value="XM_759757.1"/>
</dbReference>
<feature type="compositionally biased region" description="Basic and acidic residues" evidence="1">
    <location>
        <begin position="1"/>
        <end position="11"/>
    </location>
</feature>
<feature type="compositionally biased region" description="Polar residues" evidence="1">
    <location>
        <begin position="452"/>
        <end position="471"/>
    </location>
</feature>
<comment type="caution">
    <text evidence="2">The sequence shown here is derived from an EMBL/GenBank/DDBJ whole genome shotgun (WGS) entry which is preliminary data.</text>
</comment>
<dbReference type="Proteomes" id="UP000001949">
    <property type="component" value="Unassembled WGS sequence"/>
</dbReference>
<dbReference type="AlphaFoldDB" id="Q4N5K6"/>
<evidence type="ECO:0000313" key="2">
    <source>
        <dbReference type="EMBL" id="EAN32567.1"/>
    </source>
</evidence>
<proteinExistence type="predicted"/>
<organism evidence="2 3">
    <name type="scientific">Theileria parva</name>
    <name type="common">East coast fever infection agent</name>
    <dbReference type="NCBI Taxonomy" id="5875"/>
    <lineage>
        <taxon>Eukaryota</taxon>
        <taxon>Sar</taxon>
        <taxon>Alveolata</taxon>
        <taxon>Apicomplexa</taxon>
        <taxon>Aconoidasida</taxon>
        <taxon>Piroplasmida</taxon>
        <taxon>Theileriidae</taxon>
        <taxon>Theileria</taxon>
    </lineage>
</organism>
<gene>
    <name evidence="2" type="ordered locus">TP02_0284</name>
</gene>